<dbReference type="EMBL" id="CAJVRM010000429">
    <property type="protein sequence ID" value="CAG8980936.1"/>
    <property type="molecule type" value="Genomic_DNA"/>
</dbReference>
<evidence type="ECO:0000259" key="2">
    <source>
        <dbReference type="Pfam" id="PF10304"/>
    </source>
</evidence>
<keyword evidence="5" id="KW-1185">Reference proteome</keyword>
<dbReference type="InterPro" id="IPR019414">
    <property type="entry name" value="Rtp1_C2"/>
</dbReference>
<proteinExistence type="inferred from homology"/>
<dbReference type="OrthoDB" id="39591at2759"/>
<dbReference type="Pfam" id="PF10304">
    <property type="entry name" value="RTP1_C2"/>
    <property type="match status" value="1"/>
</dbReference>
<dbReference type="InterPro" id="IPR016024">
    <property type="entry name" value="ARM-type_fold"/>
</dbReference>
<sequence>MEAASKQDLPPLADSILELGKLAFDPQESENSRRESQPRFKQLIDGTSTLKLLPVLNHLVQPGGRAEPWLRPALISALARIPLRPRGVQDTIEFVLFVHPSSRARPSDGVEKRSGISHKALNAASRLLSSPPAGITSEEWFADIAPQLISLLQGEGEPEMDKAAAFIIGFGILGRKQYGAPGKPGWNAFVEPLYQCIDPALGRKLSLNDQEDDIITIGAPKILVPSVKVSKSLRNLSTLLTSHPHPSLAKRLLRPILLPLWALSSWSGDNEVMRTTFCNPAAKLLKVLVQLSGSGQGGTKKDAPISSPIFDSILQDLLFKGKSNPAEIVWEYGISKDGGIQIQQSSGTAQNVGPNLELIDTAADKFVAFISRLENTPDIQGEISHLFMGLCTKWLSSTGSMKKKQQTIITQREPDEVEHDFERRIIEAKVMQKMMSTFPGKLISNPRQVLDLVNQVLSDFATESGDDANGEDAASVALSLLNIVLTTTSFKIPPEDPTLGAIQSHLQVISRLKHQDMSTTAQNLLLLLKYRGTIDEPETETTTKPTDQQVEDRKTYALALSYLTTTDSPPPVRVQGLELLSDLIKSSSSILDIPALLTLFSSLLQDSEEYIYLRAIKSFIQLSQKHPKAVMKDLIDRYVDPNEDCDLDQRLRLGEALLQVIQSNPSTFTGDTARTVLEGLLFLASRRGYRPKTEQEQQKRAKLKRKQDFEAEEAWDGEVPQLDEVLEEESSKEDEILAQILSGWESKRGSEDLRIRASAIAIIGSALEVNIAGIHAGTISTAIDLSIHIITLETGPEQAIVRRSAIILVMSFVKALDTAREEGTKLAFGFVGSNLEDVERIFGYVAETDGDGLVRRHAADVGESMKAWRMNELIPKDMSVGESGIGELRGLSITPGGELRDKEGRVRPRIEEVE</sequence>
<evidence type="ECO:0000313" key="4">
    <source>
        <dbReference type="EMBL" id="CAG8980936.1"/>
    </source>
</evidence>
<dbReference type="SUPFAM" id="SSF48371">
    <property type="entry name" value="ARM repeat"/>
    <property type="match status" value="1"/>
</dbReference>
<feature type="domain" description="RNA polymerase II assembly factor Rtp1 C-terminal" evidence="2">
    <location>
        <begin position="834"/>
        <end position="861"/>
    </location>
</feature>
<accession>A0A9N9LYJ3</accession>
<dbReference type="Pfam" id="PF10363">
    <property type="entry name" value="RTP1_C1"/>
    <property type="match status" value="1"/>
</dbReference>
<dbReference type="InterPro" id="IPR019451">
    <property type="entry name" value="Rtp1_C1"/>
</dbReference>
<gene>
    <name evidence="4" type="ORF">HYALB_00003795</name>
</gene>
<comment type="caution">
    <text evidence="4">The sequence shown here is derived from an EMBL/GenBank/DDBJ whole genome shotgun (WGS) entry which is preliminary data.</text>
</comment>
<dbReference type="PANTHER" id="PTHR20959">
    <property type="entry name" value="TRANSPORT AND GOLGI ORGANIZATION PROTEIN 6 FAMILY MEMBER"/>
    <property type="match status" value="1"/>
</dbReference>
<protein>
    <recommendedName>
        <fullName evidence="6">Protein required for cell viability</fullName>
    </recommendedName>
</protein>
<evidence type="ECO:0000259" key="3">
    <source>
        <dbReference type="Pfam" id="PF10363"/>
    </source>
</evidence>
<reference evidence="4" key="1">
    <citation type="submission" date="2021-07" db="EMBL/GenBank/DDBJ databases">
        <authorList>
            <person name="Durling M."/>
        </authorList>
    </citation>
    <scope>NUCLEOTIDE SEQUENCE</scope>
</reference>
<dbReference type="GO" id="GO:0009306">
    <property type="term" value="P:protein secretion"/>
    <property type="evidence" value="ECO:0007669"/>
    <property type="project" value="TreeGrafter"/>
</dbReference>
<evidence type="ECO:0008006" key="6">
    <source>
        <dbReference type="Google" id="ProtNLM"/>
    </source>
</evidence>
<organism evidence="4 5">
    <name type="scientific">Hymenoscyphus albidus</name>
    <dbReference type="NCBI Taxonomy" id="595503"/>
    <lineage>
        <taxon>Eukaryota</taxon>
        <taxon>Fungi</taxon>
        <taxon>Dikarya</taxon>
        <taxon>Ascomycota</taxon>
        <taxon>Pezizomycotina</taxon>
        <taxon>Leotiomycetes</taxon>
        <taxon>Helotiales</taxon>
        <taxon>Helotiaceae</taxon>
        <taxon>Hymenoscyphus</taxon>
    </lineage>
</organism>
<comment type="similarity">
    <text evidence="1">Belongs to the Tango6 family.</text>
</comment>
<evidence type="ECO:0000256" key="1">
    <source>
        <dbReference type="ARBA" id="ARBA00005724"/>
    </source>
</evidence>
<dbReference type="PANTHER" id="PTHR20959:SF1">
    <property type="entry name" value="TRANSPORT AND GOLGI ORGANIZATION PROTEIN 6 HOMOLOG"/>
    <property type="match status" value="1"/>
</dbReference>
<dbReference type="Gene3D" id="1.25.10.10">
    <property type="entry name" value="Leucine-rich Repeat Variant"/>
    <property type="match status" value="1"/>
</dbReference>
<name>A0A9N9LYJ3_9HELO</name>
<feature type="domain" description="RNA polymerase II assembly factor Rtp1 C-terminal" evidence="3">
    <location>
        <begin position="565"/>
        <end position="663"/>
    </location>
</feature>
<dbReference type="AlphaFoldDB" id="A0A9N9LYJ3"/>
<evidence type="ECO:0000313" key="5">
    <source>
        <dbReference type="Proteomes" id="UP000701801"/>
    </source>
</evidence>
<dbReference type="InterPro" id="IPR011989">
    <property type="entry name" value="ARM-like"/>
</dbReference>
<dbReference type="InterPro" id="IPR039600">
    <property type="entry name" value="TANGO6/Rtp1"/>
</dbReference>
<dbReference type="Proteomes" id="UP000701801">
    <property type="component" value="Unassembled WGS sequence"/>
</dbReference>